<comment type="caution">
    <text evidence="2">The sequence shown here is derived from an EMBL/GenBank/DDBJ whole genome shotgun (WGS) entry which is preliminary data.</text>
</comment>
<evidence type="ECO:0000313" key="3">
    <source>
        <dbReference type="Proteomes" id="UP001564760"/>
    </source>
</evidence>
<dbReference type="Proteomes" id="UP001564760">
    <property type="component" value="Unassembled WGS sequence"/>
</dbReference>
<keyword evidence="3" id="KW-1185">Reference proteome</keyword>
<dbReference type="RefSeq" id="WP_369738169.1">
    <property type="nucleotide sequence ID" value="NZ_JBGEDP010000001.1"/>
</dbReference>
<keyword evidence="1" id="KW-1277">Toxin-antitoxin system</keyword>
<sequence>MGLNVKNEHTVALVRELATRTGLTQTGAITEAVRSKLAELDRDHDALGTHRRGDARRAKARRLLDELHGSLTDAERVRLREAEGQLYDGAGLPS</sequence>
<reference evidence="2 3" key="1">
    <citation type="submission" date="2024-08" db="EMBL/GenBank/DDBJ databases">
        <title>Mycobacterium servetensis sp. nov., a novel rapid-growing mycobacterial species recovered from a human patient in Zaragoza, Spain.</title>
        <authorList>
            <person name="Tristancho-Baro A.I."/>
            <person name="Buenestado-Serrano S."/>
            <person name="Garcia De Viedma D."/>
            <person name="Milagro-Beamonte A."/>
            <person name="Burillo N."/>
            <person name="Sanz S."/>
            <person name="Lopez-Calleja A.I."/>
            <person name="Penas-Utrilla D."/>
            <person name="Guardingo M."/>
            <person name="Garcia M.J."/>
            <person name="Vinuelas-Bayon J."/>
        </authorList>
    </citation>
    <scope>NUCLEOTIDE SEQUENCE [LARGE SCALE GENOMIC DNA]</scope>
    <source>
        <strain evidence="3">HUMS_12744610</strain>
    </source>
</reference>
<dbReference type="Pfam" id="PF07704">
    <property type="entry name" value="PSK_trans_fac"/>
    <property type="match status" value="1"/>
</dbReference>
<gene>
    <name evidence="2" type="ORF">AB8998_12015</name>
</gene>
<dbReference type="InterPro" id="IPR011660">
    <property type="entry name" value="VapB-like"/>
</dbReference>
<organism evidence="2 3">
    <name type="scientific">Mycobacterium servetii</name>
    <dbReference type="NCBI Taxonomy" id="3237418"/>
    <lineage>
        <taxon>Bacteria</taxon>
        <taxon>Bacillati</taxon>
        <taxon>Actinomycetota</taxon>
        <taxon>Actinomycetes</taxon>
        <taxon>Mycobacteriales</taxon>
        <taxon>Mycobacteriaceae</taxon>
        <taxon>Mycobacterium</taxon>
    </lineage>
</organism>
<name>A0ABV4BZG5_9MYCO</name>
<evidence type="ECO:0000256" key="1">
    <source>
        <dbReference type="ARBA" id="ARBA00022649"/>
    </source>
</evidence>
<proteinExistence type="predicted"/>
<accession>A0ABV4BZG5</accession>
<protein>
    <submittedName>
        <fullName evidence="2">Type II toxin-antitoxin system VapB family antitoxin</fullName>
    </submittedName>
</protein>
<evidence type="ECO:0000313" key="2">
    <source>
        <dbReference type="EMBL" id="MEY8015684.1"/>
    </source>
</evidence>
<dbReference type="EMBL" id="JBGEDP010000001">
    <property type="protein sequence ID" value="MEY8015684.1"/>
    <property type="molecule type" value="Genomic_DNA"/>
</dbReference>